<dbReference type="RefSeq" id="WP_208914172.1">
    <property type="nucleotide sequence ID" value="NZ_LT840184.1"/>
</dbReference>
<name>A0A1X7HG59_9BACL</name>
<accession>A0A1X7HG59</accession>
<dbReference type="AlphaFoldDB" id="A0A1X7HG59"/>
<protein>
    <submittedName>
        <fullName evidence="1">Uncharacterized protein</fullName>
    </submittedName>
</protein>
<keyword evidence="2" id="KW-1185">Reference proteome</keyword>
<sequence>MRMETDMMTVNLLRLCYNCDDAHLCETEEQCKACWTELGLLPIENENEGQRETKAFLQMIHE</sequence>
<dbReference type="Proteomes" id="UP000192940">
    <property type="component" value="Chromosome I"/>
</dbReference>
<proteinExistence type="predicted"/>
<evidence type="ECO:0000313" key="1">
    <source>
        <dbReference type="EMBL" id="SMF86133.1"/>
    </source>
</evidence>
<reference evidence="1 2" key="1">
    <citation type="submission" date="2017-04" db="EMBL/GenBank/DDBJ databases">
        <authorList>
            <person name="Afonso C.L."/>
            <person name="Miller P.J."/>
            <person name="Scott M.A."/>
            <person name="Spackman E."/>
            <person name="Goraichik I."/>
            <person name="Dimitrov K.M."/>
            <person name="Suarez D.L."/>
            <person name="Swayne D.E."/>
        </authorList>
    </citation>
    <scope>NUCLEOTIDE SEQUENCE [LARGE SCALE GENOMIC DNA]</scope>
    <source>
        <strain evidence="1 2">N3/975</strain>
    </source>
</reference>
<organism evidence="1 2">
    <name type="scientific">Paenibacillus uliginis N3/975</name>
    <dbReference type="NCBI Taxonomy" id="1313296"/>
    <lineage>
        <taxon>Bacteria</taxon>
        <taxon>Bacillati</taxon>
        <taxon>Bacillota</taxon>
        <taxon>Bacilli</taxon>
        <taxon>Bacillales</taxon>
        <taxon>Paenibacillaceae</taxon>
        <taxon>Paenibacillus</taxon>
    </lineage>
</organism>
<dbReference type="EMBL" id="LT840184">
    <property type="protein sequence ID" value="SMF86133.1"/>
    <property type="molecule type" value="Genomic_DNA"/>
</dbReference>
<dbReference type="STRING" id="1313296.SAMN05661091_3299"/>
<gene>
    <name evidence="1" type="ORF">SAMN05661091_3299</name>
</gene>
<evidence type="ECO:0000313" key="2">
    <source>
        <dbReference type="Proteomes" id="UP000192940"/>
    </source>
</evidence>